<dbReference type="PRINTS" id="PR00722">
    <property type="entry name" value="CHYMOTRYPSIN"/>
</dbReference>
<keyword evidence="2 6" id="KW-0645">Protease</keyword>
<keyword evidence="4 6" id="KW-0720">Serine protease</keyword>
<dbReference type="InterPro" id="IPR009003">
    <property type="entry name" value="Peptidase_S1_PA"/>
</dbReference>
<dbReference type="InterPro" id="IPR018114">
    <property type="entry name" value="TRYPSIN_HIS"/>
</dbReference>
<dbReference type="InterPro" id="IPR050430">
    <property type="entry name" value="Peptidase_S1"/>
</dbReference>
<evidence type="ECO:0000313" key="10">
    <source>
        <dbReference type="Proteomes" id="UP000440578"/>
    </source>
</evidence>
<comment type="caution">
    <text evidence="9">The sequence shown here is derived from an EMBL/GenBank/DDBJ whole genome shotgun (WGS) entry which is preliminary data.</text>
</comment>
<dbReference type="GO" id="GO:0006508">
    <property type="term" value="P:proteolysis"/>
    <property type="evidence" value="ECO:0007669"/>
    <property type="project" value="UniProtKB-KW"/>
</dbReference>
<evidence type="ECO:0000259" key="8">
    <source>
        <dbReference type="PROSITE" id="PS50240"/>
    </source>
</evidence>
<evidence type="ECO:0000256" key="5">
    <source>
        <dbReference type="ARBA" id="ARBA00023157"/>
    </source>
</evidence>
<evidence type="ECO:0000256" key="7">
    <source>
        <dbReference type="SAM" id="MobiDB-lite"/>
    </source>
</evidence>
<proteinExistence type="inferred from homology"/>
<keyword evidence="10" id="KW-1185">Reference proteome</keyword>
<feature type="region of interest" description="Disordered" evidence="7">
    <location>
        <begin position="9"/>
        <end position="34"/>
    </location>
</feature>
<keyword evidence="5" id="KW-1015">Disulfide bond</keyword>
<accession>A0A6A4WMZ2</accession>
<dbReference type="Proteomes" id="UP000440578">
    <property type="component" value="Unassembled WGS sequence"/>
</dbReference>
<dbReference type="SUPFAM" id="SSF50494">
    <property type="entry name" value="Trypsin-like serine proteases"/>
    <property type="match status" value="1"/>
</dbReference>
<dbReference type="PROSITE" id="PS50240">
    <property type="entry name" value="TRYPSIN_DOM"/>
    <property type="match status" value="1"/>
</dbReference>
<evidence type="ECO:0000256" key="2">
    <source>
        <dbReference type="ARBA" id="ARBA00022670"/>
    </source>
</evidence>
<gene>
    <name evidence="9" type="primary">TRYP2_3</name>
    <name evidence="9" type="ORF">FJT64_024064</name>
</gene>
<keyword evidence="3 6" id="KW-0378">Hydrolase</keyword>
<dbReference type="SMART" id="SM00020">
    <property type="entry name" value="Tryp_SPc"/>
    <property type="match status" value="1"/>
</dbReference>
<dbReference type="OrthoDB" id="60866at2759"/>
<reference evidence="9 10" key="1">
    <citation type="submission" date="2019-07" db="EMBL/GenBank/DDBJ databases">
        <title>Draft genome assembly of a fouling barnacle, Amphibalanus amphitrite (Darwin, 1854): The first reference genome for Thecostraca.</title>
        <authorList>
            <person name="Kim W."/>
        </authorList>
    </citation>
    <scope>NUCLEOTIDE SEQUENCE [LARGE SCALE GENOMIC DNA]</scope>
    <source>
        <strain evidence="9">SNU_AA5</strain>
        <tissue evidence="9">Soma without cirri and trophi</tissue>
    </source>
</reference>
<evidence type="ECO:0000313" key="9">
    <source>
        <dbReference type="EMBL" id="KAF0304022.1"/>
    </source>
</evidence>
<dbReference type="InterPro" id="IPR001314">
    <property type="entry name" value="Peptidase_S1A"/>
</dbReference>
<dbReference type="InterPro" id="IPR001254">
    <property type="entry name" value="Trypsin_dom"/>
</dbReference>
<evidence type="ECO:0000256" key="3">
    <source>
        <dbReference type="ARBA" id="ARBA00022801"/>
    </source>
</evidence>
<dbReference type="PANTHER" id="PTHR24276">
    <property type="entry name" value="POLYSERASE-RELATED"/>
    <property type="match status" value="1"/>
</dbReference>
<protein>
    <submittedName>
        <fullName evidence="9">Trypsin-2</fullName>
    </submittedName>
</protein>
<comment type="similarity">
    <text evidence="1">Belongs to the peptidase S1 family.</text>
</comment>
<evidence type="ECO:0000256" key="4">
    <source>
        <dbReference type="ARBA" id="ARBA00022825"/>
    </source>
</evidence>
<dbReference type="Gene3D" id="2.40.10.10">
    <property type="entry name" value="Trypsin-like serine proteases"/>
    <property type="match status" value="2"/>
</dbReference>
<evidence type="ECO:0000256" key="6">
    <source>
        <dbReference type="RuleBase" id="RU363034"/>
    </source>
</evidence>
<dbReference type="AlphaFoldDB" id="A0A6A4WMZ2"/>
<name>A0A6A4WMZ2_AMPAM</name>
<organism evidence="9 10">
    <name type="scientific">Amphibalanus amphitrite</name>
    <name type="common">Striped barnacle</name>
    <name type="synonym">Balanus amphitrite</name>
    <dbReference type="NCBI Taxonomy" id="1232801"/>
    <lineage>
        <taxon>Eukaryota</taxon>
        <taxon>Metazoa</taxon>
        <taxon>Ecdysozoa</taxon>
        <taxon>Arthropoda</taxon>
        <taxon>Crustacea</taxon>
        <taxon>Multicrustacea</taxon>
        <taxon>Cirripedia</taxon>
        <taxon>Thoracica</taxon>
        <taxon>Thoracicalcarea</taxon>
        <taxon>Balanomorpha</taxon>
        <taxon>Balanoidea</taxon>
        <taxon>Balanidae</taxon>
        <taxon>Amphibalaninae</taxon>
        <taxon>Amphibalanus</taxon>
    </lineage>
</organism>
<dbReference type="InterPro" id="IPR033116">
    <property type="entry name" value="TRYPSIN_SER"/>
</dbReference>
<dbReference type="Pfam" id="PF00089">
    <property type="entry name" value="Trypsin"/>
    <property type="match status" value="2"/>
</dbReference>
<dbReference type="EMBL" id="VIIS01000886">
    <property type="protein sequence ID" value="KAF0304022.1"/>
    <property type="molecule type" value="Genomic_DNA"/>
</dbReference>
<dbReference type="InterPro" id="IPR043504">
    <property type="entry name" value="Peptidase_S1_PA_chymotrypsin"/>
</dbReference>
<dbReference type="GO" id="GO:0004252">
    <property type="term" value="F:serine-type endopeptidase activity"/>
    <property type="evidence" value="ECO:0007669"/>
    <property type="project" value="InterPro"/>
</dbReference>
<dbReference type="CDD" id="cd00190">
    <property type="entry name" value="Tryp_SPc"/>
    <property type="match status" value="1"/>
</dbReference>
<dbReference type="PROSITE" id="PS00135">
    <property type="entry name" value="TRYPSIN_SER"/>
    <property type="match status" value="1"/>
</dbReference>
<evidence type="ECO:0000256" key="1">
    <source>
        <dbReference type="ARBA" id="ARBA00007664"/>
    </source>
</evidence>
<dbReference type="PANTHER" id="PTHR24276:SF98">
    <property type="entry name" value="FI18310P1-RELATED"/>
    <property type="match status" value="1"/>
</dbReference>
<dbReference type="PROSITE" id="PS00134">
    <property type="entry name" value="TRYPSIN_HIS"/>
    <property type="match status" value="1"/>
</dbReference>
<sequence>MTVTFARLCGMDDPAPSRGGRLTPAGDHPFGGRQTQAIYEGQPATHDPDVPYGQRQRSKWPWMALLRAQRKMVFMENICGGSVIDSRHILTAAHCMDEHAMKRREIAFSSSVCTIPLPDGPTGDLAGKTVTVAGWGITERSRNSVDTSNVLRVLNMTAVSVDDCHDRIQRYLTGGAVPKPPLDTFTNFDGGFRRGEKLCVDYKSNGQGVCDGDSGSPLLEFGQFRVVGIVSTTIGPCALSIMPELYTRVSTYLDWIKNATTIPGQETKTHHCQNPFVAAD</sequence>
<feature type="domain" description="Peptidase S1" evidence="8">
    <location>
        <begin position="38"/>
        <end position="261"/>
    </location>
</feature>